<name>A0AB36J516_9BACL</name>
<accession>A0AB36J516</accession>
<gene>
    <name evidence="1" type="ORF">BSK47_30150</name>
</gene>
<organism evidence="1 2">
    <name type="scientific">Paenibacillus odorifer</name>
    <dbReference type="NCBI Taxonomy" id="189426"/>
    <lineage>
        <taxon>Bacteria</taxon>
        <taxon>Bacillati</taxon>
        <taxon>Bacillota</taxon>
        <taxon>Bacilli</taxon>
        <taxon>Bacillales</taxon>
        <taxon>Paenibacillaceae</taxon>
        <taxon>Paenibacillus</taxon>
    </lineage>
</organism>
<evidence type="ECO:0000313" key="2">
    <source>
        <dbReference type="Proteomes" id="UP000187323"/>
    </source>
</evidence>
<dbReference type="AlphaFoldDB" id="A0AB36J516"/>
<dbReference type="EMBL" id="MPTO01000044">
    <property type="protein sequence ID" value="OME10927.1"/>
    <property type="molecule type" value="Genomic_DNA"/>
</dbReference>
<protein>
    <submittedName>
        <fullName evidence="1">Uncharacterized protein</fullName>
    </submittedName>
</protein>
<dbReference type="Proteomes" id="UP000187323">
    <property type="component" value="Unassembled WGS sequence"/>
</dbReference>
<reference evidence="1 2" key="1">
    <citation type="submission" date="2016-10" db="EMBL/GenBank/DDBJ databases">
        <title>Paenibacillus species isolates.</title>
        <authorList>
            <person name="Beno S.M."/>
        </authorList>
    </citation>
    <scope>NUCLEOTIDE SEQUENCE [LARGE SCALE GENOMIC DNA]</scope>
    <source>
        <strain evidence="1 2">FSL H7-0918</strain>
    </source>
</reference>
<evidence type="ECO:0000313" key="1">
    <source>
        <dbReference type="EMBL" id="OME10927.1"/>
    </source>
</evidence>
<sequence length="59" mass="6744">MSILRGALQELADESYIQWQSGKQPETALVLEGWERIKDQPAAISWGIDGSNIDYWTDY</sequence>
<comment type="caution">
    <text evidence="1">The sequence shown here is derived from an EMBL/GenBank/DDBJ whole genome shotgun (WGS) entry which is preliminary data.</text>
</comment>
<proteinExistence type="predicted"/>